<proteinExistence type="inferred from homology"/>
<dbReference type="Proteomes" id="UP000199658">
    <property type="component" value="Unassembled WGS sequence"/>
</dbReference>
<dbReference type="PANTHER" id="PTHR43685:SF5">
    <property type="entry name" value="GLYCOSYLTRANSFERASE EPSE-RELATED"/>
    <property type="match status" value="1"/>
</dbReference>
<sequence>MNCSTNTQIHVALIAYNGARFLPAQLESLSAQSHQPASVWISDDGSVDHTLELVNAFQKAARFPVYVRQGPKQGAAANMAELVHQMPGGAIATCDQDDVWRPDRLMWAAAHFGNSSSKKPMVHVCARAPVLWRRTAPPRPSFANALAENAAPGNSVVFNAEAVRVLQGQSLTSARYAPFFDWWAFQLVLGVGGLVSLDPRRGLFYRAHTKNVLGPRYSYNGLVSRARNLANGTYANWVLAQAEALSRASHVLLPEHRSTLAEFLALARDGLWHSSVRRRSQIEQLCLRAAWRWNRPNPREVNQRFT</sequence>
<dbReference type="AlphaFoldDB" id="A0A1I6ICN4"/>
<dbReference type="STRING" id="670154.SAMN04488002_3698"/>
<evidence type="ECO:0000259" key="4">
    <source>
        <dbReference type="Pfam" id="PF00535"/>
    </source>
</evidence>
<dbReference type="PANTHER" id="PTHR43685">
    <property type="entry name" value="GLYCOSYLTRANSFERASE"/>
    <property type="match status" value="1"/>
</dbReference>
<dbReference type="RefSeq" id="WP_090220563.1">
    <property type="nucleotide sequence ID" value="NZ_FOYO01000002.1"/>
</dbReference>
<evidence type="ECO:0000256" key="1">
    <source>
        <dbReference type="ARBA" id="ARBA00006739"/>
    </source>
</evidence>
<evidence type="ECO:0000313" key="6">
    <source>
        <dbReference type="Proteomes" id="UP000199658"/>
    </source>
</evidence>
<dbReference type="GO" id="GO:0016757">
    <property type="term" value="F:glycosyltransferase activity"/>
    <property type="evidence" value="ECO:0007669"/>
    <property type="project" value="UniProtKB-KW"/>
</dbReference>
<keyword evidence="2" id="KW-0328">Glycosyltransferase</keyword>
<dbReference type="InterPro" id="IPR050834">
    <property type="entry name" value="Glycosyltransf_2"/>
</dbReference>
<feature type="domain" description="Glycosyltransferase 2-like" evidence="4">
    <location>
        <begin position="11"/>
        <end position="105"/>
    </location>
</feature>
<dbReference type="SUPFAM" id="SSF53448">
    <property type="entry name" value="Nucleotide-diphospho-sugar transferases"/>
    <property type="match status" value="1"/>
</dbReference>
<accession>A0A1I6ICN4</accession>
<dbReference type="Gene3D" id="3.90.550.10">
    <property type="entry name" value="Spore Coat Polysaccharide Biosynthesis Protein SpsA, Chain A"/>
    <property type="match status" value="1"/>
</dbReference>
<organism evidence="5 6">
    <name type="scientific">Litoreibacter janthinus</name>
    <dbReference type="NCBI Taxonomy" id="670154"/>
    <lineage>
        <taxon>Bacteria</taxon>
        <taxon>Pseudomonadati</taxon>
        <taxon>Pseudomonadota</taxon>
        <taxon>Alphaproteobacteria</taxon>
        <taxon>Rhodobacterales</taxon>
        <taxon>Roseobacteraceae</taxon>
        <taxon>Litoreibacter</taxon>
    </lineage>
</organism>
<dbReference type="OrthoDB" id="9802649at2"/>
<reference evidence="6" key="1">
    <citation type="submission" date="2016-10" db="EMBL/GenBank/DDBJ databases">
        <authorList>
            <person name="Varghese N."/>
            <person name="Submissions S."/>
        </authorList>
    </citation>
    <scope>NUCLEOTIDE SEQUENCE [LARGE SCALE GENOMIC DNA]</scope>
    <source>
        <strain evidence="6">DSM 26921</strain>
    </source>
</reference>
<dbReference type="InterPro" id="IPR001173">
    <property type="entry name" value="Glyco_trans_2-like"/>
</dbReference>
<evidence type="ECO:0000313" key="5">
    <source>
        <dbReference type="EMBL" id="SFR64527.1"/>
    </source>
</evidence>
<name>A0A1I6ICN4_9RHOB</name>
<dbReference type="EMBL" id="FOYO01000002">
    <property type="protein sequence ID" value="SFR64527.1"/>
    <property type="molecule type" value="Genomic_DNA"/>
</dbReference>
<evidence type="ECO:0000256" key="3">
    <source>
        <dbReference type="ARBA" id="ARBA00022679"/>
    </source>
</evidence>
<keyword evidence="6" id="KW-1185">Reference proteome</keyword>
<gene>
    <name evidence="5" type="ORF">SAMN04488002_3698</name>
</gene>
<dbReference type="Pfam" id="PF00535">
    <property type="entry name" value="Glycos_transf_2"/>
    <property type="match status" value="1"/>
</dbReference>
<dbReference type="InterPro" id="IPR029044">
    <property type="entry name" value="Nucleotide-diphossugar_trans"/>
</dbReference>
<comment type="similarity">
    <text evidence="1">Belongs to the glycosyltransferase 2 family.</text>
</comment>
<evidence type="ECO:0000256" key="2">
    <source>
        <dbReference type="ARBA" id="ARBA00022676"/>
    </source>
</evidence>
<keyword evidence="3 5" id="KW-0808">Transferase</keyword>
<protein>
    <submittedName>
        <fullName evidence="5">Glycosyl transferase family 2</fullName>
    </submittedName>
</protein>